<dbReference type="PANTHER" id="PTHR43316:SF3">
    <property type="entry name" value="HALOACID DEHALOGENASE, TYPE II (AFU_ORTHOLOGUE AFUA_2G07750)-RELATED"/>
    <property type="match status" value="1"/>
</dbReference>
<protein>
    <submittedName>
        <fullName evidence="3">Haloacid dehalogenase type II</fullName>
    </submittedName>
</protein>
<proteinExistence type="inferred from homology"/>
<gene>
    <name evidence="3" type="ORF">H7K45_09590</name>
</gene>
<dbReference type="InterPro" id="IPR023198">
    <property type="entry name" value="PGP-like_dom2"/>
</dbReference>
<dbReference type="AlphaFoldDB" id="A0A9X2Z0R8"/>
<name>A0A9X2Z0R8_9MYCO</name>
<keyword evidence="2" id="KW-0378">Hydrolase</keyword>
<dbReference type="InterPro" id="IPR006439">
    <property type="entry name" value="HAD-SF_hydro_IA"/>
</dbReference>
<accession>A0A9X2Z0R8</accession>
<evidence type="ECO:0000256" key="1">
    <source>
        <dbReference type="ARBA" id="ARBA00008106"/>
    </source>
</evidence>
<comment type="similarity">
    <text evidence="1">Belongs to the HAD-like hydrolase superfamily. S-2-haloalkanoic acid dehalogenase family.</text>
</comment>
<keyword evidence="4" id="KW-1185">Reference proteome</keyword>
<dbReference type="Pfam" id="PF00702">
    <property type="entry name" value="Hydrolase"/>
    <property type="match status" value="1"/>
</dbReference>
<dbReference type="GO" id="GO:0019120">
    <property type="term" value="F:hydrolase activity, acting on acid halide bonds, in C-halide compounds"/>
    <property type="evidence" value="ECO:0007669"/>
    <property type="project" value="InterPro"/>
</dbReference>
<evidence type="ECO:0000313" key="3">
    <source>
        <dbReference type="EMBL" id="MCV7420789.1"/>
    </source>
</evidence>
<dbReference type="NCBIfam" id="TIGR01493">
    <property type="entry name" value="HAD-SF-IA-v2"/>
    <property type="match status" value="1"/>
</dbReference>
<dbReference type="NCBIfam" id="TIGR01428">
    <property type="entry name" value="HAD_type_II"/>
    <property type="match status" value="1"/>
</dbReference>
<sequence length="237" mass="26019">MTSAKPRALAFDVFGTVVDWRSSVIGELEMFGERHGVAQDWAAFADAWRAGYPAAMDRVRSGDLPWLKIDALHRLILDDLLDGAGLGEIPDADVAELNLAWHRLDPWPDSVAGLTRLKQDFVITTLSNGNLSLLTNMAKRAGLPWDCVISAELFRHYKPDREAYLGCAELLDVAPGELMLVAAHPSDLRAARDAGLMTGYVARPLERGPDRRPPTVEDGEFDVVADDFLELNAKLVG</sequence>
<dbReference type="InterPro" id="IPR006328">
    <property type="entry name" value="2-HAD"/>
</dbReference>
<dbReference type="Proteomes" id="UP001141629">
    <property type="component" value="Unassembled WGS sequence"/>
</dbReference>
<dbReference type="EMBL" id="JACKVK010000005">
    <property type="protein sequence ID" value="MCV7420789.1"/>
    <property type="molecule type" value="Genomic_DNA"/>
</dbReference>
<evidence type="ECO:0000313" key="4">
    <source>
        <dbReference type="Proteomes" id="UP001141629"/>
    </source>
</evidence>
<evidence type="ECO:0000256" key="2">
    <source>
        <dbReference type="ARBA" id="ARBA00022801"/>
    </source>
</evidence>
<dbReference type="InterPro" id="IPR051540">
    <property type="entry name" value="S-2-haloacid_dehalogenase"/>
</dbReference>
<dbReference type="SUPFAM" id="SSF56784">
    <property type="entry name" value="HAD-like"/>
    <property type="match status" value="1"/>
</dbReference>
<dbReference type="Gene3D" id="1.10.150.240">
    <property type="entry name" value="Putative phosphatase, domain 2"/>
    <property type="match status" value="1"/>
</dbReference>
<dbReference type="InterPro" id="IPR036412">
    <property type="entry name" value="HAD-like_sf"/>
</dbReference>
<reference evidence="3" key="1">
    <citation type="submission" date="2020-07" db="EMBL/GenBank/DDBJ databases">
        <authorList>
            <person name="Pettersson B.M.F."/>
            <person name="Behra P.R.K."/>
            <person name="Ramesh M."/>
            <person name="Das S."/>
            <person name="Dasgupta S."/>
            <person name="Kirsebom L.A."/>
        </authorList>
    </citation>
    <scope>NUCLEOTIDE SEQUENCE</scope>
    <source>
        <strain evidence="3">DSM 44838</strain>
    </source>
</reference>
<dbReference type="Gene3D" id="3.40.50.1000">
    <property type="entry name" value="HAD superfamily/HAD-like"/>
    <property type="match status" value="1"/>
</dbReference>
<comment type="caution">
    <text evidence="3">The sequence shown here is derived from an EMBL/GenBank/DDBJ whole genome shotgun (WGS) entry which is preliminary data.</text>
</comment>
<reference evidence="3" key="2">
    <citation type="journal article" date="2022" name="BMC Genomics">
        <title>Comparative genome analysis of mycobacteria focusing on tRNA and non-coding RNA.</title>
        <authorList>
            <person name="Behra P.R.K."/>
            <person name="Pettersson B.M.F."/>
            <person name="Ramesh M."/>
            <person name="Das S."/>
            <person name="Dasgupta S."/>
            <person name="Kirsebom L.A."/>
        </authorList>
    </citation>
    <scope>NUCLEOTIDE SEQUENCE</scope>
    <source>
        <strain evidence="3">DSM 44838</strain>
    </source>
</reference>
<organism evidence="3 4">
    <name type="scientific">Mycobacterium yunnanensis</name>
    <dbReference type="NCBI Taxonomy" id="368477"/>
    <lineage>
        <taxon>Bacteria</taxon>
        <taxon>Bacillati</taxon>
        <taxon>Actinomycetota</taxon>
        <taxon>Actinomycetes</taxon>
        <taxon>Mycobacteriales</taxon>
        <taxon>Mycobacteriaceae</taxon>
        <taxon>Mycobacterium</taxon>
    </lineage>
</organism>
<dbReference type="InterPro" id="IPR023214">
    <property type="entry name" value="HAD_sf"/>
</dbReference>
<dbReference type="PANTHER" id="PTHR43316">
    <property type="entry name" value="HYDROLASE, HALOACID DELAHOGENASE-RELATED"/>
    <property type="match status" value="1"/>
</dbReference>